<keyword evidence="4" id="KW-1185">Reference proteome</keyword>
<feature type="transmembrane region" description="Helical" evidence="2">
    <location>
        <begin position="55"/>
        <end position="77"/>
    </location>
</feature>
<dbReference type="AlphaFoldDB" id="A0A1I5QFK0"/>
<dbReference type="InterPro" id="IPR018159">
    <property type="entry name" value="Spectrin/alpha-actinin"/>
</dbReference>
<feature type="region of interest" description="Disordered" evidence="1">
    <location>
        <begin position="932"/>
        <end position="955"/>
    </location>
</feature>
<protein>
    <recommendedName>
        <fullName evidence="5">ATPase</fullName>
    </recommendedName>
</protein>
<reference evidence="3 4" key="1">
    <citation type="submission" date="2016-10" db="EMBL/GenBank/DDBJ databases">
        <authorList>
            <person name="de Groot N.N."/>
        </authorList>
    </citation>
    <scope>NUCLEOTIDE SEQUENCE [LARGE SCALE GENOMIC DNA]</scope>
    <source>
        <strain evidence="4">E92,LMG 26720,CCM 7988</strain>
    </source>
</reference>
<sequence length="1117" mass="130112">MTNSPITTLLMRLEDYKRKFYLNRLIKGTIFSVTLILSAFLVFNTLEYFGHFGTTFRAVLFFSFLIAFLTSVILWVIKPAMFLYGKQKPLSNEQAAEQIGRFFPEVSDKLINTLQLSKNLDKEQNELLQASINQKSQQLSFVRFADAINVNDNKKYVKYAAVPAVLIGAILVIYPTFFTKSSERIVNFKNEYQEEAPFTFKLENEELKAFKNEDFTVKLSLLGNTIPEAVYVLHNDRRLKMESTDRRNYSYTFSKVQKDFMFLFDAAGFKSATYDVEVVNRPNLAFFEVNVSYPSYLNKPNESFKNVGNLTFPEGSNVEWDYNVSDTDSILMTFEGDKFRYSADKKLLGGGFTFSRKVKNSGSYQVFLKNKYASNREGINYFLNVIPDKHPQISLENYKDSTLYNFMVLGGNISDDYGISRLAIFYKILREGKPSNAAYRNINLPVNHTQTIQSFYYQWGLDSLKLNPADKIEYYVQVWDNDGVNGAKSSRSQIMNYAIPDKRQIDKEIDNSIDKTQAQLEKALEKTQKLKKEISVLENRLKNKKDLDYQDKKLAEELLKKREELINEIKQLQEQNKTLNEKQERFNEQKPEIQQKIDALQKMMQELLDKDAEKNYEDLKKMLEQNQDDKMLDMMDKLKNKEKNMEKELERMQNLFKKLQLDQKLDKTINDLKNQADKQDKLAEKNEQLSNKPDNAPDKKADNEATKNEQEKLNKEFEDTKKDLQEAEKMNKEMKDSEPMDMGKEQQEDISQDQKDSKQKTEQGDNKAASQKQKRAARQMRNLAQKLQDMKAQAEMKQNEENIDDLRDILENLVTLSFDQEKLMKDFRGINPSDPRFVKLSQDQLKLQDDAKVIEDSLYTLSKRVMQIETFVTREMSNMKGYMNDAVKLIKDRKMALTASKQQFAMTSMNNLALLLSDVLKQMQQQQMNMMAGSGKGKNKNKGQSKMPSLGQKQKQLNEQMQQTREKGVKGQGGVSEELAKLAREQGQLRKMLQQFLDNNKGTEKGKQLGDQIKDMVKKMEETETDLVNKRIDQNTMKRQQELVTRLLESEKAMQEQEEDNKRKAETAKQNIARKAPPQFEQYIKDKQKQTELLRTVPPNLNPYYKQQVDTYFKKIQ</sequence>
<feature type="transmembrane region" description="Helical" evidence="2">
    <location>
        <begin position="159"/>
        <end position="178"/>
    </location>
</feature>
<dbReference type="GO" id="GO:0005856">
    <property type="term" value="C:cytoskeleton"/>
    <property type="evidence" value="ECO:0007669"/>
    <property type="project" value="TreeGrafter"/>
</dbReference>
<feature type="compositionally biased region" description="Basic and acidic residues" evidence="1">
    <location>
        <begin position="695"/>
        <end position="765"/>
    </location>
</feature>
<keyword evidence="2" id="KW-1133">Transmembrane helix</keyword>
<keyword evidence="2" id="KW-0812">Transmembrane</keyword>
<feature type="compositionally biased region" description="Low complexity" evidence="1">
    <location>
        <begin position="944"/>
        <end position="955"/>
    </location>
</feature>
<proteinExistence type="predicted"/>
<feature type="region of interest" description="Disordered" evidence="1">
    <location>
        <begin position="679"/>
        <end position="779"/>
    </location>
</feature>
<feature type="compositionally biased region" description="Basic and acidic residues" evidence="1">
    <location>
        <begin position="1052"/>
        <end position="1067"/>
    </location>
</feature>
<dbReference type="STRING" id="1079859.SAMN04515674_103166"/>
<feature type="region of interest" description="Disordered" evidence="1">
    <location>
        <begin position="1052"/>
        <end position="1087"/>
    </location>
</feature>
<dbReference type="PANTHER" id="PTHR47357:SF1">
    <property type="entry name" value="SPINDLE POLE BODY COMPONENT 110"/>
    <property type="match status" value="1"/>
</dbReference>
<evidence type="ECO:0000313" key="3">
    <source>
        <dbReference type="EMBL" id="SFP44907.1"/>
    </source>
</evidence>
<keyword evidence="2" id="KW-0472">Membrane</keyword>
<organism evidence="3 4">
    <name type="scientific">Pseudarcicella hirudinis</name>
    <dbReference type="NCBI Taxonomy" id="1079859"/>
    <lineage>
        <taxon>Bacteria</taxon>
        <taxon>Pseudomonadati</taxon>
        <taxon>Bacteroidota</taxon>
        <taxon>Cytophagia</taxon>
        <taxon>Cytophagales</taxon>
        <taxon>Flectobacillaceae</taxon>
        <taxon>Pseudarcicella</taxon>
    </lineage>
</organism>
<evidence type="ECO:0000256" key="1">
    <source>
        <dbReference type="SAM" id="MobiDB-lite"/>
    </source>
</evidence>
<feature type="transmembrane region" description="Helical" evidence="2">
    <location>
        <begin position="21"/>
        <end position="43"/>
    </location>
</feature>
<dbReference type="Proteomes" id="UP000199306">
    <property type="component" value="Unassembled WGS sequence"/>
</dbReference>
<dbReference type="RefSeq" id="WP_229632910.1">
    <property type="nucleotide sequence ID" value="NZ_FOXH01000003.1"/>
</dbReference>
<dbReference type="EMBL" id="FOXH01000003">
    <property type="protein sequence ID" value="SFP44907.1"/>
    <property type="molecule type" value="Genomic_DNA"/>
</dbReference>
<gene>
    <name evidence="3" type="ORF">SAMN04515674_103166</name>
</gene>
<evidence type="ECO:0000256" key="2">
    <source>
        <dbReference type="SAM" id="Phobius"/>
    </source>
</evidence>
<dbReference type="GO" id="GO:0005200">
    <property type="term" value="F:structural constituent of cytoskeleton"/>
    <property type="evidence" value="ECO:0007669"/>
    <property type="project" value="TreeGrafter"/>
</dbReference>
<dbReference type="PANTHER" id="PTHR47357">
    <property type="entry name" value="COP1-INTERACTIVE PROTEIN 1"/>
    <property type="match status" value="1"/>
</dbReference>
<accession>A0A1I5QFK0</accession>
<evidence type="ECO:0000313" key="4">
    <source>
        <dbReference type="Proteomes" id="UP000199306"/>
    </source>
</evidence>
<dbReference type="CDD" id="cd00176">
    <property type="entry name" value="SPEC"/>
    <property type="match status" value="1"/>
</dbReference>
<name>A0A1I5QFK0_9BACT</name>
<evidence type="ECO:0008006" key="5">
    <source>
        <dbReference type="Google" id="ProtNLM"/>
    </source>
</evidence>